<comment type="caution">
    <text evidence="1">The sequence shown here is derived from an EMBL/GenBank/DDBJ whole genome shotgun (WGS) entry which is preliminary data.</text>
</comment>
<accession>A0ABP0LYJ7</accession>
<evidence type="ECO:0000313" key="2">
    <source>
        <dbReference type="Proteomes" id="UP001642464"/>
    </source>
</evidence>
<protein>
    <submittedName>
        <fullName evidence="1">Uncharacterized protein</fullName>
    </submittedName>
</protein>
<gene>
    <name evidence="1" type="ORF">SCF082_LOCUS24982</name>
</gene>
<reference evidence="1 2" key="1">
    <citation type="submission" date="2024-02" db="EMBL/GenBank/DDBJ databases">
        <authorList>
            <person name="Chen Y."/>
            <person name="Shah S."/>
            <person name="Dougan E. K."/>
            <person name="Thang M."/>
            <person name="Chan C."/>
        </authorList>
    </citation>
    <scope>NUCLEOTIDE SEQUENCE [LARGE SCALE GENOMIC DNA]</scope>
</reference>
<keyword evidence="2" id="KW-1185">Reference proteome</keyword>
<feature type="non-terminal residue" evidence="1">
    <location>
        <position position="1"/>
    </location>
</feature>
<name>A0ABP0LYJ7_9DINO</name>
<feature type="non-terminal residue" evidence="1">
    <location>
        <position position="64"/>
    </location>
</feature>
<proteinExistence type="predicted"/>
<dbReference type="Proteomes" id="UP001642464">
    <property type="component" value="Unassembled WGS sequence"/>
</dbReference>
<evidence type="ECO:0000313" key="1">
    <source>
        <dbReference type="EMBL" id="CAK9043821.1"/>
    </source>
</evidence>
<sequence length="64" mass="7072">VVVGAINGEGGPIYWISMALTNAIFGSSENIKFTSPTKGVELGARSWEFFVFEHDQGRVHCEQR</sequence>
<organism evidence="1 2">
    <name type="scientific">Durusdinium trenchii</name>
    <dbReference type="NCBI Taxonomy" id="1381693"/>
    <lineage>
        <taxon>Eukaryota</taxon>
        <taxon>Sar</taxon>
        <taxon>Alveolata</taxon>
        <taxon>Dinophyceae</taxon>
        <taxon>Suessiales</taxon>
        <taxon>Symbiodiniaceae</taxon>
        <taxon>Durusdinium</taxon>
    </lineage>
</organism>
<dbReference type="EMBL" id="CAXAMM010018649">
    <property type="protein sequence ID" value="CAK9043821.1"/>
    <property type="molecule type" value="Genomic_DNA"/>
</dbReference>